<feature type="transmembrane region" description="Helical" evidence="2">
    <location>
        <begin position="15"/>
        <end position="35"/>
    </location>
</feature>
<name>A0A917D9A1_9HYPH</name>
<reference evidence="3" key="1">
    <citation type="journal article" date="2014" name="Int. J. Syst. Evol. Microbiol.">
        <title>Complete genome sequence of Corynebacterium casei LMG S-19264T (=DSM 44701T), isolated from a smear-ripened cheese.</title>
        <authorList>
            <consortium name="US DOE Joint Genome Institute (JGI-PGF)"/>
            <person name="Walter F."/>
            <person name="Albersmeier A."/>
            <person name="Kalinowski J."/>
            <person name="Ruckert C."/>
        </authorList>
    </citation>
    <scope>NUCLEOTIDE SEQUENCE</scope>
    <source>
        <strain evidence="3">CGMCC 1.15493</strain>
    </source>
</reference>
<comment type="caution">
    <text evidence="3">The sequence shown here is derived from an EMBL/GenBank/DDBJ whole genome shotgun (WGS) entry which is preliminary data.</text>
</comment>
<proteinExistence type="predicted"/>
<dbReference type="AlphaFoldDB" id="A0A917D9A1"/>
<dbReference type="RefSeq" id="WP_188849931.1">
    <property type="nucleotide sequence ID" value="NZ_BMJJ01000003.1"/>
</dbReference>
<feature type="coiled-coil region" evidence="1">
    <location>
        <begin position="40"/>
        <end position="69"/>
    </location>
</feature>
<organism evidence="3 4">
    <name type="scientific">Aureimonas glaciei</name>
    <dbReference type="NCBI Taxonomy" id="1776957"/>
    <lineage>
        <taxon>Bacteria</taxon>
        <taxon>Pseudomonadati</taxon>
        <taxon>Pseudomonadota</taxon>
        <taxon>Alphaproteobacteria</taxon>
        <taxon>Hyphomicrobiales</taxon>
        <taxon>Aurantimonadaceae</taxon>
        <taxon>Aureimonas</taxon>
    </lineage>
</organism>
<sequence length="73" mass="7993">MKFRNNDEFTLAGKLAVGFAMLAGVGLLGSVIAFAPPSEIEKAREVHDLNKAEKERANQEAMAREYSRRLNGG</sequence>
<evidence type="ECO:0000313" key="3">
    <source>
        <dbReference type="EMBL" id="GGD12817.1"/>
    </source>
</evidence>
<keyword evidence="2" id="KW-1133">Transmembrane helix</keyword>
<dbReference type="EMBL" id="BMJJ01000003">
    <property type="protein sequence ID" value="GGD12817.1"/>
    <property type="molecule type" value="Genomic_DNA"/>
</dbReference>
<reference evidence="3" key="2">
    <citation type="submission" date="2020-09" db="EMBL/GenBank/DDBJ databases">
        <authorList>
            <person name="Sun Q."/>
            <person name="Zhou Y."/>
        </authorList>
    </citation>
    <scope>NUCLEOTIDE SEQUENCE</scope>
    <source>
        <strain evidence="3">CGMCC 1.15493</strain>
    </source>
</reference>
<dbReference type="Proteomes" id="UP000613160">
    <property type="component" value="Unassembled WGS sequence"/>
</dbReference>
<protein>
    <submittedName>
        <fullName evidence="3">Uncharacterized protein</fullName>
    </submittedName>
</protein>
<keyword evidence="4" id="KW-1185">Reference proteome</keyword>
<gene>
    <name evidence="3" type="ORF">GCM10011335_14560</name>
</gene>
<evidence type="ECO:0000313" key="4">
    <source>
        <dbReference type="Proteomes" id="UP000613160"/>
    </source>
</evidence>
<keyword evidence="1" id="KW-0175">Coiled coil</keyword>
<keyword evidence="2" id="KW-0812">Transmembrane</keyword>
<keyword evidence="2" id="KW-0472">Membrane</keyword>
<accession>A0A917D9A1</accession>
<evidence type="ECO:0000256" key="2">
    <source>
        <dbReference type="SAM" id="Phobius"/>
    </source>
</evidence>
<evidence type="ECO:0000256" key="1">
    <source>
        <dbReference type="SAM" id="Coils"/>
    </source>
</evidence>